<dbReference type="Proteomes" id="UP000085678">
    <property type="component" value="Unplaced"/>
</dbReference>
<protein>
    <submittedName>
        <fullName evidence="3">Uncharacterized protein LOC112042511</fullName>
    </submittedName>
</protein>
<dbReference type="PROSITE" id="PS50164">
    <property type="entry name" value="GIY_YIG"/>
    <property type="match status" value="1"/>
</dbReference>
<name>A0A2R2MRP1_LINAN</name>
<proteinExistence type="predicted"/>
<keyword evidence="2" id="KW-1185">Reference proteome</keyword>
<dbReference type="RefSeq" id="XP_023932920.1">
    <property type="nucleotide sequence ID" value="XM_024077152.1"/>
</dbReference>
<evidence type="ECO:0000259" key="1">
    <source>
        <dbReference type="PROSITE" id="PS50164"/>
    </source>
</evidence>
<dbReference type="Gene3D" id="3.40.1440.10">
    <property type="entry name" value="GIY-YIG endonuclease"/>
    <property type="match status" value="1"/>
</dbReference>
<dbReference type="KEGG" id="lak:106176112"/>
<evidence type="ECO:0000313" key="2">
    <source>
        <dbReference type="Proteomes" id="UP000085678"/>
    </source>
</evidence>
<reference evidence="3" key="1">
    <citation type="submission" date="2025-08" db="UniProtKB">
        <authorList>
            <consortium name="RefSeq"/>
        </authorList>
    </citation>
    <scope>IDENTIFICATION</scope>
    <source>
        <tissue evidence="3">Gonads</tissue>
    </source>
</reference>
<feature type="domain" description="GIY-YIG" evidence="1">
    <location>
        <begin position="59"/>
        <end position="145"/>
    </location>
</feature>
<dbReference type="InterPro" id="IPR000305">
    <property type="entry name" value="GIY-YIG_endonuc"/>
</dbReference>
<gene>
    <name evidence="3" type="primary">LOC112042511</name>
</gene>
<dbReference type="AlphaFoldDB" id="A0A2R2MRP1"/>
<dbReference type="InterPro" id="IPR035901">
    <property type="entry name" value="GIY-YIG_endonuc_sf"/>
</dbReference>
<accession>A0A2R2MRP1</accession>
<dbReference type="KEGG" id="lak:112042511"/>
<evidence type="ECO:0000313" key="3">
    <source>
        <dbReference type="RefSeq" id="XP_023932920.1"/>
    </source>
</evidence>
<dbReference type="InParanoid" id="A0A2R2MRP1"/>
<sequence length="162" mass="19222">MHSSNVTMKLPRFLQRVTGIRKKREKMVLESKKQDTSRGNKLLRAYWEPAKKACLSAPQMGGIYAIGLRGFRHPIYIGQSNNIRDRLQTHFRKSSNVQAVDKFVNIIPKRLFKVKYVQDRHHKDYEGVYLAHNLKHTGSWPVFNLKHGNSRKKKSFWKFWEW</sequence>
<dbReference type="RefSeq" id="XP_013413798.2">
    <property type="nucleotide sequence ID" value="XM_013558344.2"/>
</dbReference>
<organism evidence="2 3">
    <name type="scientific">Lingula anatina</name>
    <name type="common">Brachiopod</name>
    <name type="synonym">Lingula unguis</name>
    <dbReference type="NCBI Taxonomy" id="7574"/>
    <lineage>
        <taxon>Eukaryota</taxon>
        <taxon>Metazoa</taxon>
        <taxon>Spiralia</taxon>
        <taxon>Lophotrochozoa</taxon>
        <taxon>Brachiopoda</taxon>
        <taxon>Linguliformea</taxon>
        <taxon>Lingulata</taxon>
        <taxon>Lingulida</taxon>
        <taxon>Linguloidea</taxon>
        <taxon>Lingulidae</taxon>
        <taxon>Lingula</taxon>
    </lineage>
</organism>
<dbReference type="CDD" id="cd00719">
    <property type="entry name" value="GIY-YIG_SF"/>
    <property type="match status" value="1"/>
</dbReference>
<dbReference type="GeneID" id="112042511"/>